<sequence length="94" mass="11299">MTTSRRTYEKDKQIVHTHDKFIYCSSVYQIWSWGAALMEEKYYSSNKPIVLKKNQLCCKRKKYSLHRFFELQFAPEEYLINNGFKIVENETGCD</sequence>
<accession>A0A8S5RJ11</accession>
<reference evidence="1" key="1">
    <citation type="journal article" date="2021" name="Proc. Natl. Acad. Sci. U.S.A.">
        <title>A Catalog of Tens of Thousands of Viruses from Human Metagenomes Reveals Hidden Associations with Chronic Diseases.</title>
        <authorList>
            <person name="Tisza M.J."/>
            <person name="Buck C.B."/>
        </authorList>
    </citation>
    <scope>NUCLEOTIDE SEQUENCE</scope>
    <source>
        <strain evidence="1">CtML55</strain>
    </source>
</reference>
<evidence type="ECO:0000313" key="1">
    <source>
        <dbReference type="EMBL" id="DAE31082.1"/>
    </source>
</evidence>
<organism evidence="1">
    <name type="scientific">virus sp. ctML55</name>
    <dbReference type="NCBI Taxonomy" id="2827627"/>
    <lineage>
        <taxon>Viruses</taxon>
    </lineage>
</organism>
<proteinExistence type="predicted"/>
<name>A0A8S5RJ11_9VIRU</name>
<dbReference type="EMBL" id="BK059105">
    <property type="protein sequence ID" value="DAE31082.1"/>
    <property type="molecule type" value="Genomic_DNA"/>
</dbReference>
<protein>
    <submittedName>
        <fullName evidence="1">Uncharacterized protein</fullName>
    </submittedName>
</protein>